<dbReference type="EMBL" id="QUTA01004994">
    <property type="protein sequence ID" value="RHY17593.1"/>
    <property type="molecule type" value="Genomic_DNA"/>
</dbReference>
<name>A0A397BG68_APHAT</name>
<dbReference type="Proteomes" id="UP000266239">
    <property type="component" value="Unassembled WGS sequence"/>
</dbReference>
<dbReference type="VEuPathDB" id="FungiDB:H257_06056"/>
<organism evidence="1 2">
    <name type="scientific">Aphanomyces astaci</name>
    <name type="common">Crayfish plague agent</name>
    <dbReference type="NCBI Taxonomy" id="112090"/>
    <lineage>
        <taxon>Eukaryota</taxon>
        <taxon>Sar</taxon>
        <taxon>Stramenopiles</taxon>
        <taxon>Oomycota</taxon>
        <taxon>Saprolegniomycetes</taxon>
        <taxon>Saprolegniales</taxon>
        <taxon>Verrucalvaceae</taxon>
        <taxon>Aphanomyces</taxon>
    </lineage>
</organism>
<reference evidence="1 2" key="1">
    <citation type="submission" date="2018-08" db="EMBL/GenBank/DDBJ databases">
        <title>Aphanomyces genome sequencing and annotation.</title>
        <authorList>
            <person name="Minardi D."/>
            <person name="Oidtmann B."/>
            <person name="Van Der Giezen M."/>
            <person name="Studholme D.J."/>
        </authorList>
    </citation>
    <scope>NUCLEOTIDE SEQUENCE [LARGE SCALE GENOMIC DNA]</scope>
    <source>
        <strain evidence="1 2">Yx</strain>
    </source>
</reference>
<dbReference type="VEuPathDB" id="FungiDB:H257_02362"/>
<evidence type="ECO:0000313" key="2">
    <source>
        <dbReference type="Proteomes" id="UP000266239"/>
    </source>
</evidence>
<accession>A0A397BG68</accession>
<evidence type="ECO:0000313" key="1">
    <source>
        <dbReference type="EMBL" id="RHY17593.1"/>
    </source>
</evidence>
<sequence>MEPKYLNVYAHSDCSGGLVHVRSGPSVNYDSLRSCAAGVETATHTSQFMEGRQYMQIRREYAADVVLDGTCVPTGLAPRLFAFVNCSAMTHALYTDANCSHPVPVVDITSPQVECSVLNDVAVSSMPLPPPALKYLKRFENADCTGVLTYVATLSGVVAIAHDTQSCVNAFELNLIPPRWKDYAHDSSYMHLTNYDSDDDHAHSLVLHGACVEFSPRKYVVVDCYAQTITHYADESCQTLDLHANSPPVPPPDGDPKRTKACYEDRDDMKDLSSLSLDDMDDDGIGAFGNMDHDALLSQPYQAMMQSPEEGWPDDNDDDNDLPNDDGLLFDQGHAMGVPLSYSAMSASAFRSSSQEMMGWRLSSPPLSTASNRRISLGPVHISAAIDLPDSSCSAANADTMLDDELSAALSPEDEVQFHHVVYYLQLHPKLVNQLSRRQLNAFRAAGLLQIEVSARRRSVTITREMLTSGPMAFMFPHYKAFFSSNHVTFQWQATASGVDLTLTNTSRHPLFVGLKALPPQQTKALALHDEIRLLVSPAKFLLLGYVVTNHEIPPPPHPPCHNVLSELRVNETGLPVTFTPQPVDLAVEFASWDVLTDLVADGCQMLHVACAATSSALILEDGRGGAFSVDVDQLTRLFRGSAVQVVQISVYHNGCPTAHQLLLDAGVPYVVAVAPHTRVVPSSQLLCFSTYDPCFISRVSLCKTQLALAVTQYVSFRGTFDGGIRVLHVKDVVERKGAQHTVVWLQRMFMDIKDNSGRAKSFLVVLDGVEVFFHTPYHAVVVLDFVPAILNEMLNVTIVATTLQAVALSSSPSFKQFHVGLDSNPGGLFTVHFHALSSDSSLDDTTRLPHENYDTAHEPASPTNAVAAAAPTNCCIM</sequence>
<gene>
    <name evidence="1" type="ORF">DYB25_007851</name>
</gene>
<dbReference type="AlphaFoldDB" id="A0A397BG68"/>
<dbReference type="VEuPathDB" id="FungiDB:H257_02364"/>
<comment type="caution">
    <text evidence="1">The sequence shown here is derived from an EMBL/GenBank/DDBJ whole genome shotgun (WGS) entry which is preliminary data.</text>
</comment>
<proteinExistence type="predicted"/>
<protein>
    <submittedName>
        <fullName evidence="1">Uncharacterized protein</fullName>
    </submittedName>
</protein>